<keyword evidence="4" id="KW-1185">Reference proteome</keyword>
<dbReference type="InterPro" id="IPR014001">
    <property type="entry name" value="Helicase_ATP-bd"/>
</dbReference>
<dbReference type="GO" id="GO:0005524">
    <property type="term" value="F:ATP binding"/>
    <property type="evidence" value="ECO:0007669"/>
    <property type="project" value="InterPro"/>
</dbReference>
<dbReference type="Pfam" id="PF04851">
    <property type="entry name" value="ResIII"/>
    <property type="match status" value="1"/>
</dbReference>
<dbReference type="GO" id="GO:0016787">
    <property type="term" value="F:hydrolase activity"/>
    <property type="evidence" value="ECO:0007669"/>
    <property type="project" value="InterPro"/>
</dbReference>
<dbReference type="PROSITE" id="PS51194">
    <property type="entry name" value="HELICASE_CTER"/>
    <property type="match status" value="1"/>
</dbReference>
<reference evidence="4" key="1">
    <citation type="submission" date="2016-10" db="EMBL/GenBank/DDBJ databases">
        <authorList>
            <person name="Varghese N."/>
            <person name="Submissions S."/>
        </authorList>
    </citation>
    <scope>NUCLEOTIDE SEQUENCE [LARGE SCALE GENOMIC DNA]</scope>
    <source>
        <strain evidence="4">XBD2006</strain>
    </source>
</reference>
<dbReference type="GO" id="GO:0003677">
    <property type="term" value="F:DNA binding"/>
    <property type="evidence" value="ECO:0007669"/>
    <property type="project" value="InterPro"/>
</dbReference>
<dbReference type="InterPro" id="IPR021835">
    <property type="entry name" value="DUF3427"/>
</dbReference>
<dbReference type="Gene3D" id="3.40.50.300">
    <property type="entry name" value="P-loop containing nucleotide triphosphate hydrolases"/>
    <property type="match status" value="2"/>
</dbReference>
<dbReference type="EMBL" id="FMUR01000020">
    <property type="protein sequence ID" value="SCY49331.1"/>
    <property type="molecule type" value="Genomic_DNA"/>
</dbReference>
<dbReference type="InterPro" id="IPR006935">
    <property type="entry name" value="Helicase/UvrB_N"/>
</dbReference>
<dbReference type="Pfam" id="PF00271">
    <property type="entry name" value="Helicase_C"/>
    <property type="match status" value="1"/>
</dbReference>
<dbReference type="InterPro" id="IPR027417">
    <property type="entry name" value="P-loop_NTPase"/>
</dbReference>
<accession>A0A1G5GDA2</accession>
<dbReference type="InterPro" id="IPR025202">
    <property type="entry name" value="PLD-like_dom"/>
</dbReference>
<dbReference type="CDD" id="cd18799">
    <property type="entry name" value="SF2_C_EcoAI-like"/>
    <property type="match status" value="1"/>
</dbReference>
<feature type="domain" description="Helicase C-terminal" evidence="2">
    <location>
        <begin position="416"/>
        <end position="566"/>
    </location>
</feature>
<dbReference type="SMART" id="SM00490">
    <property type="entry name" value="HELICc"/>
    <property type="match status" value="1"/>
</dbReference>
<dbReference type="InterPro" id="IPR001650">
    <property type="entry name" value="Helicase_C-like"/>
</dbReference>
<dbReference type="Gene3D" id="3.30.870.10">
    <property type="entry name" value="Endonuclease Chain A"/>
    <property type="match status" value="1"/>
</dbReference>
<dbReference type="Pfam" id="PF11907">
    <property type="entry name" value="DUF3427"/>
    <property type="match status" value="1"/>
</dbReference>
<dbReference type="Proteomes" id="UP000183047">
    <property type="component" value="Unassembled WGS sequence"/>
</dbReference>
<dbReference type="PANTHER" id="PTHR47396">
    <property type="entry name" value="TYPE I RESTRICTION ENZYME ECOKI R PROTEIN"/>
    <property type="match status" value="1"/>
</dbReference>
<dbReference type="SMART" id="SM00487">
    <property type="entry name" value="DEXDc"/>
    <property type="match status" value="1"/>
</dbReference>
<evidence type="ECO:0000259" key="1">
    <source>
        <dbReference type="PROSITE" id="PS51192"/>
    </source>
</evidence>
<organism evidence="3 4">
    <name type="scientific">Butyrivibrio hungatei</name>
    <dbReference type="NCBI Taxonomy" id="185008"/>
    <lineage>
        <taxon>Bacteria</taxon>
        <taxon>Bacillati</taxon>
        <taxon>Bacillota</taxon>
        <taxon>Clostridia</taxon>
        <taxon>Lachnospirales</taxon>
        <taxon>Lachnospiraceae</taxon>
        <taxon>Butyrivibrio</taxon>
    </lineage>
</organism>
<dbReference type="Pfam" id="PF13091">
    <property type="entry name" value="PLDc_2"/>
    <property type="match status" value="1"/>
</dbReference>
<dbReference type="OrthoDB" id="9802848at2"/>
<dbReference type="AlphaFoldDB" id="A0A1G5GDA2"/>
<evidence type="ECO:0000259" key="2">
    <source>
        <dbReference type="PROSITE" id="PS51194"/>
    </source>
</evidence>
<dbReference type="CDD" id="cd18032">
    <property type="entry name" value="DEXHc_RE_I_III_res"/>
    <property type="match status" value="1"/>
</dbReference>
<dbReference type="PANTHER" id="PTHR47396:SF1">
    <property type="entry name" value="ATP-DEPENDENT HELICASE IRC3-RELATED"/>
    <property type="match status" value="1"/>
</dbReference>
<gene>
    <name evidence="3" type="ORF">SAMN02910451_02810</name>
</gene>
<dbReference type="RefSeq" id="WP_074463217.1">
    <property type="nucleotide sequence ID" value="NZ_FMUR01000020.1"/>
</dbReference>
<name>A0A1G5GDA2_9FIRM</name>
<protein>
    <submittedName>
        <fullName evidence="3">PLD-like domain-containing protein</fullName>
    </submittedName>
</protein>
<sequence>MANMDDNLFFTNYTEQTFLERIKDNLRRCDLFCFSVSFIKKAGLVLIIKDIESALQRGCQGKIITSTYQNFTDVESLQKFLHLQEEYDRFECHLDYESFHDNNYSVIGYHSKGYYFEFADRAELIVGSSNITRYALKKNVEWDLAVIKNRDSGVFLEMKKEFDDKWSRTFSLDRELINKYKKRIDFAIECWDMDYGQKVENVRPNYMQHKALKELNRYRTMGKKRALVVAAAGSGKTFLAAFDARNFDPKRLLYVVHEGSIMQKSMETFQEVFGAERSYGIYNQSSHELDADFLFAGNIILSRSLELFGKDDFDYIILDECHHATADSYKKIIEYFEPEFLVGLTATPERMDNEDVFELFDSNVPYELRLRDAIINDLVVPFRYYGIRDSLVDYGLSKDKERKLIAQLASTDHCDFIKDRIEEYRPEGKLKVLAFCKNITHARMMAEELGEYYHTAYLTGKNTVTERKSAYDDLQDDSKELEIICTVDILNEGVDIPGVNMVLFLRPTESSTIFIQQLGRGLRKYEGKSYVTVLDFIGNSYKRSVQVAFALGSLAKNFILEKRLMQSLVKDDFKALGLSEYGVKVHFDEESQQEIIKYIDNENFNGINYLKQDYYNFKKYSNSEFYPKHMDYLNNDCAPDLMRFFSSKISNKKTGCYYSFLKGIGEENLPLFTDAQTDFIKYVSSLLPLVRRHEYEIIKLLMDEALKEKQIYEFFESDKESYKVEEIEHAIKFMIKKKAVIRKEDMLSLNVEMDDQLREYLDDLLEYGLVRYDSEYMYHEKFVLWNNYRMDQVQLKMLKDPDHNQKGTYFYGDEVIIFASLKKDASLEERLNYKDKFLEDNLFQWECENNISAADLQSLRLSKYAHLFIRKVSEEHGVRLPYTYVGTGTFSNERRQEKVDKTTGKTNITYLYDIGMEKELPEYLQYDFGVAE</sequence>
<feature type="domain" description="Helicase ATP-binding" evidence="1">
    <location>
        <begin position="217"/>
        <end position="366"/>
    </location>
</feature>
<dbReference type="GO" id="GO:0005829">
    <property type="term" value="C:cytosol"/>
    <property type="evidence" value="ECO:0007669"/>
    <property type="project" value="TreeGrafter"/>
</dbReference>
<dbReference type="PROSITE" id="PS51192">
    <property type="entry name" value="HELICASE_ATP_BIND_1"/>
    <property type="match status" value="1"/>
</dbReference>
<dbReference type="SUPFAM" id="SSF56024">
    <property type="entry name" value="Phospholipase D/nuclease"/>
    <property type="match status" value="1"/>
</dbReference>
<evidence type="ECO:0000313" key="3">
    <source>
        <dbReference type="EMBL" id="SCY49331.1"/>
    </source>
</evidence>
<dbReference type="InterPro" id="IPR050742">
    <property type="entry name" value="Helicase_Restrict-Modif_Enz"/>
</dbReference>
<evidence type="ECO:0000313" key="4">
    <source>
        <dbReference type="Proteomes" id="UP000183047"/>
    </source>
</evidence>
<proteinExistence type="predicted"/>
<dbReference type="SUPFAM" id="SSF52540">
    <property type="entry name" value="P-loop containing nucleoside triphosphate hydrolases"/>
    <property type="match status" value="1"/>
</dbReference>